<keyword evidence="9" id="KW-0614">Plasmid</keyword>
<evidence type="ECO:0000256" key="1">
    <source>
        <dbReference type="ARBA" id="ARBA00003932"/>
    </source>
</evidence>
<accession>W5SY78</accession>
<evidence type="ECO:0000313" key="9">
    <source>
        <dbReference type="EMBL" id="AHH11658.1"/>
    </source>
</evidence>
<dbReference type="Pfam" id="PF00921">
    <property type="entry name" value="Lipoprotein_2"/>
    <property type="match status" value="1"/>
</dbReference>
<geneLocation type="plasmid" evidence="9">
    <name>unnamed</name>
</geneLocation>
<dbReference type="GO" id="GO:0009279">
    <property type="term" value="C:cell outer membrane"/>
    <property type="evidence" value="ECO:0007669"/>
    <property type="project" value="UniProtKB-SubCell"/>
</dbReference>
<dbReference type="InterPro" id="IPR000680">
    <property type="entry name" value="Borrelia_lipo"/>
</dbReference>
<keyword evidence="6 8" id="KW-0998">Cell outer membrane</keyword>
<evidence type="ECO:0000256" key="6">
    <source>
        <dbReference type="ARBA" id="ARBA00023237"/>
    </source>
</evidence>
<evidence type="ECO:0000256" key="8">
    <source>
        <dbReference type="RuleBase" id="RU363105"/>
    </source>
</evidence>
<protein>
    <recommendedName>
        <fullName evidence="8">Variable large protein</fullName>
    </recommendedName>
</protein>
<keyword evidence="5 8" id="KW-0564">Palmitate</keyword>
<dbReference type="PROSITE" id="PS51257">
    <property type="entry name" value="PROKAR_LIPOPROTEIN"/>
    <property type="match status" value="1"/>
</dbReference>
<evidence type="ECO:0000256" key="5">
    <source>
        <dbReference type="ARBA" id="ARBA00023139"/>
    </source>
</evidence>
<evidence type="ECO:0000256" key="3">
    <source>
        <dbReference type="ARBA" id="ARBA00022729"/>
    </source>
</evidence>
<dbReference type="SUPFAM" id="SSF74748">
    <property type="entry name" value="Variable surface antigen VlsE"/>
    <property type="match status" value="1"/>
</dbReference>
<comment type="subcellular location">
    <subcellularLocation>
        <location evidence="2 8">Cell outer membrane</location>
        <topology evidence="2 8">Lipid-anchor</topology>
    </subcellularLocation>
</comment>
<keyword evidence="7 8" id="KW-0449">Lipoprotein</keyword>
<proteinExistence type="predicted"/>
<keyword evidence="4 8" id="KW-0472">Membrane</keyword>
<dbReference type="EMBL" id="CP005763">
    <property type="protein sequence ID" value="AHH11658.1"/>
    <property type="molecule type" value="Genomic_DNA"/>
</dbReference>
<sequence length="356" mass="36915">MGHVIMKINIKNINIKSICATLFISLFLSCNNGIEELEKQRDSVLSISKLRQNFLDIFTSFGEITGTVLGFNKDTKKSEVADYFKTVKETVEGVKSKLNTIVENMRAANNPNATSTETAVNNLVTNTLDKIIKGAKTASEAIGTDSNLIANVADQTNAKGIAGTGVDRLIEGIKNIVGIVLKNEGKHDAGDTIKAGDSATERNSSGNDGACKLFDGNTGATTDGKKAAIDAAKAVGAVTGADILKAIAKNNDSAKLAKYNGNIASVSVATPKDATIAGAIVLRTMDPGGKFANGTSGNAADEAIKGVAVSAVTKALNTLTIAIRKTIDEGLKAVKEAININANDVSVTTEAGVVTK</sequence>
<organism evidence="9">
    <name type="scientific">Borrelia coriaceae ATCC 43381</name>
    <dbReference type="NCBI Taxonomy" id="1408429"/>
    <lineage>
        <taxon>Bacteria</taxon>
        <taxon>Pseudomonadati</taxon>
        <taxon>Spirochaetota</taxon>
        <taxon>Spirochaetia</taxon>
        <taxon>Spirochaetales</taxon>
        <taxon>Borreliaceae</taxon>
        <taxon>Borrelia</taxon>
    </lineage>
</organism>
<comment type="function">
    <text evidence="1 8">The Vlp and Vsp proteins are antigenically distinct proteins, only one vlp or vsp gene is transcriptionally active at any one time. Switching between these genes is a mechanism of host immune response evasion.</text>
</comment>
<reference evidence="9" key="1">
    <citation type="submission" date="2013-04" db="EMBL/GenBank/DDBJ databases">
        <title>Comparative Genomics of Relapsing Fever Spirochetes.</title>
        <authorList>
            <person name="Schwan T.G."/>
            <person name="Raffel S.J."/>
            <person name="Porcella S.F."/>
            <person name="Martens C.A."/>
            <person name="Bruno D.P."/>
            <person name="Ricklefs S.M."/>
            <person name="Barbian K.B."/>
        </authorList>
    </citation>
    <scope>NUCLEOTIDE SEQUENCE</scope>
    <source>
        <strain evidence="9">Co53</strain>
        <plasmid evidence="9">unnamed</plasmid>
    </source>
</reference>
<keyword evidence="3" id="KW-0732">Signal</keyword>
<dbReference type="AlphaFoldDB" id="W5SY78"/>
<evidence type="ECO:0000256" key="7">
    <source>
        <dbReference type="ARBA" id="ARBA00023288"/>
    </source>
</evidence>
<evidence type="ECO:0000256" key="2">
    <source>
        <dbReference type="ARBA" id="ARBA00004459"/>
    </source>
</evidence>
<name>W5SY78_9SPIR</name>
<gene>
    <name evidence="9" type="ORF">BCO_0013514</name>
</gene>
<evidence type="ECO:0000256" key="4">
    <source>
        <dbReference type="ARBA" id="ARBA00023136"/>
    </source>
</evidence>
<dbReference type="HOGENOM" id="CLU_054711_2_0_12"/>